<dbReference type="CDD" id="cd04301">
    <property type="entry name" value="NAT_SF"/>
    <property type="match status" value="1"/>
</dbReference>
<name>A0ABQ3M1U8_9PSEU</name>
<organism evidence="4 5">
    <name type="scientific">Amycolatopsis oliviviridis</name>
    <dbReference type="NCBI Taxonomy" id="1471590"/>
    <lineage>
        <taxon>Bacteria</taxon>
        <taxon>Bacillati</taxon>
        <taxon>Actinomycetota</taxon>
        <taxon>Actinomycetes</taxon>
        <taxon>Pseudonocardiales</taxon>
        <taxon>Pseudonocardiaceae</taxon>
        <taxon>Amycolatopsis</taxon>
    </lineage>
</organism>
<dbReference type="Pfam" id="PF00583">
    <property type="entry name" value="Acetyltransf_1"/>
    <property type="match status" value="1"/>
</dbReference>
<comment type="caution">
    <text evidence="4">The sequence shown here is derived from an EMBL/GenBank/DDBJ whole genome shotgun (WGS) entry which is preliminary data.</text>
</comment>
<keyword evidence="2" id="KW-0012">Acyltransferase</keyword>
<accession>A0ABQ3M1U8</accession>
<keyword evidence="1" id="KW-0808">Transferase</keyword>
<dbReference type="Proteomes" id="UP000635387">
    <property type="component" value="Unassembled WGS sequence"/>
</dbReference>
<dbReference type="InterPro" id="IPR000182">
    <property type="entry name" value="GNAT_dom"/>
</dbReference>
<evidence type="ECO:0000313" key="5">
    <source>
        <dbReference type="Proteomes" id="UP000635387"/>
    </source>
</evidence>
<dbReference type="PANTHER" id="PTHR43877">
    <property type="entry name" value="AMINOALKYLPHOSPHONATE N-ACETYLTRANSFERASE-RELATED-RELATED"/>
    <property type="match status" value="1"/>
</dbReference>
<dbReference type="InterPro" id="IPR016181">
    <property type="entry name" value="Acyl_CoA_acyltransferase"/>
</dbReference>
<dbReference type="SUPFAM" id="SSF55729">
    <property type="entry name" value="Acyl-CoA N-acyltransferases (Nat)"/>
    <property type="match status" value="1"/>
</dbReference>
<dbReference type="InterPro" id="IPR050832">
    <property type="entry name" value="Bact_Acetyltransf"/>
</dbReference>
<reference evidence="5" key="1">
    <citation type="journal article" date="2019" name="Int. J. Syst. Evol. Microbiol.">
        <title>The Global Catalogue of Microorganisms (GCM) 10K type strain sequencing project: providing services to taxonomists for standard genome sequencing and annotation.</title>
        <authorList>
            <consortium name="The Broad Institute Genomics Platform"/>
            <consortium name="The Broad Institute Genome Sequencing Center for Infectious Disease"/>
            <person name="Wu L."/>
            <person name="Ma J."/>
        </authorList>
    </citation>
    <scope>NUCLEOTIDE SEQUENCE [LARGE SCALE GENOMIC DNA]</scope>
    <source>
        <strain evidence="5">CGMCC 4.7683</strain>
    </source>
</reference>
<feature type="domain" description="N-acetyltransferase" evidence="3">
    <location>
        <begin position="5"/>
        <end position="161"/>
    </location>
</feature>
<proteinExistence type="predicted"/>
<evidence type="ECO:0000259" key="3">
    <source>
        <dbReference type="PROSITE" id="PS51186"/>
    </source>
</evidence>
<dbReference type="RefSeq" id="WP_191258407.1">
    <property type="nucleotide sequence ID" value="NZ_BNAY01000009.1"/>
</dbReference>
<evidence type="ECO:0000313" key="4">
    <source>
        <dbReference type="EMBL" id="GHH31568.1"/>
    </source>
</evidence>
<dbReference type="Gene3D" id="3.40.630.30">
    <property type="match status" value="1"/>
</dbReference>
<protein>
    <submittedName>
        <fullName evidence="4">N-acetyltransferase</fullName>
    </submittedName>
</protein>
<dbReference type="EMBL" id="BNAY01000009">
    <property type="protein sequence ID" value="GHH31568.1"/>
    <property type="molecule type" value="Genomic_DNA"/>
</dbReference>
<dbReference type="PROSITE" id="PS51186">
    <property type="entry name" value="GNAT"/>
    <property type="match status" value="1"/>
</dbReference>
<evidence type="ECO:0000256" key="1">
    <source>
        <dbReference type="ARBA" id="ARBA00022679"/>
    </source>
</evidence>
<dbReference type="PANTHER" id="PTHR43877:SF2">
    <property type="entry name" value="AMINOALKYLPHOSPHONATE N-ACETYLTRANSFERASE-RELATED"/>
    <property type="match status" value="1"/>
</dbReference>
<gene>
    <name evidence="4" type="ORF">GCM10017790_66980</name>
</gene>
<keyword evidence="5" id="KW-1185">Reference proteome</keyword>
<sequence>MSSLVVFRPATPADADAVAKIWYHGWRDGHLGNVPDSLVRVRTRESFWERAANRVGDTTVAVVNGEVAGFVMVVDEEVEQVYVSSDHRGSGVAGALLAEAERLVRDGGHSRAWLAVAPGNARARRFYERCGWVDEGLFDNRAFGPEGPISVPCHRYVKPIPHSED</sequence>
<evidence type="ECO:0000256" key="2">
    <source>
        <dbReference type="ARBA" id="ARBA00023315"/>
    </source>
</evidence>